<evidence type="ECO:0000313" key="3">
    <source>
        <dbReference type="Proteomes" id="UP000198211"/>
    </source>
</evidence>
<evidence type="ECO:0000256" key="1">
    <source>
        <dbReference type="SAM" id="MobiDB-lite"/>
    </source>
</evidence>
<organism evidence="2 3">
    <name type="scientific">Phytophthora megakarya</name>
    <dbReference type="NCBI Taxonomy" id="4795"/>
    <lineage>
        <taxon>Eukaryota</taxon>
        <taxon>Sar</taxon>
        <taxon>Stramenopiles</taxon>
        <taxon>Oomycota</taxon>
        <taxon>Peronosporomycetes</taxon>
        <taxon>Peronosporales</taxon>
        <taxon>Peronosporaceae</taxon>
        <taxon>Phytophthora</taxon>
    </lineage>
</organism>
<sequence length="309" mass="35119">MNYNTLVSPNYFLLSDEVIGSVAPRSQKCTTRTHHTGYPSSSKPRRNQPTVIDKRWCTEHVEEIAGLINMRNKIKKEQRRLVQKKYREKQINATSSLETSIQRLQDEVQALKTIGTAIQPSKNVWSVATGYFNTLQRCLREQTQFNSAATQFDSLHHFVQETTTPDVLNCEEHGSEELIKNVSILQLFDDVDMILEGIHSISTHTVVAITKTSLSLTEKTLRNVFPHLFDAGTHCTSMCVVAEKLRGQQIFLSGSTRFVWDTESERVVSILFKSDMITPILRILGNLEDVSRVFEGALITPDFCRRTIS</sequence>
<name>A0A225WQI0_9STRA</name>
<evidence type="ECO:0000313" key="2">
    <source>
        <dbReference type="EMBL" id="OWZ19832.1"/>
    </source>
</evidence>
<keyword evidence="3" id="KW-1185">Reference proteome</keyword>
<dbReference type="Proteomes" id="UP000198211">
    <property type="component" value="Unassembled WGS sequence"/>
</dbReference>
<dbReference type="EMBL" id="NBNE01000395">
    <property type="protein sequence ID" value="OWZ19832.1"/>
    <property type="molecule type" value="Genomic_DNA"/>
</dbReference>
<feature type="compositionally biased region" description="Polar residues" evidence="1">
    <location>
        <begin position="38"/>
        <end position="49"/>
    </location>
</feature>
<proteinExistence type="predicted"/>
<reference evidence="3" key="1">
    <citation type="submission" date="2017-03" db="EMBL/GenBank/DDBJ databases">
        <title>Phytopthora megakarya and P. palmivora, two closely related causual agents of cacao black pod achieved similar genome size and gene model numbers by different mechanisms.</title>
        <authorList>
            <person name="Ali S."/>
            <person name="Shao J."/>
            <person name="Larry D.J."/>
            <person name="Kronmiller B."/>
            <person name="Shen D."/>
            <person name="Strem M.D."/>
            <person name="Melnick R.L."/>
            <person name="Guiltinan M.J."/>
            <person name="Tyler B.M."/>
            <person name="Meinhardt L.W."/>
            <person name="Bailey B.A."/>
        </authorList>
    </citation>
    <scope>NUCLEOTIDE SEQUENCE [LARGE SCALE GENOMIC DNA]</scope>
    <source>
        <strain evidence="3">zdho120</strain>
    </source>
</reference>
<comment type="caution">
    <text evidence="2">The sequence shown here is derived from an EMBL/GenBank/DDBJ whole genome shotgun (WGS) entry which is preliminary data.</text>
</comment>
<evidence type="ECO:0008006" key="4">
    <source>
        <dbReference type="Google" id="ProtNLM"/>
    </source>
</evidence>
<accession>A0A225WQI0</accession>
<dbReference type="AlphaFoldDB" id="A0A225WQI0"/>
<feature type="region of interest" description="Disordered" evidence="1">
    <location>
        <begin position="25"/>
        <end position="49"/>
    </location>
</feature>
<protein>
    <recommendedName>
        <fullName evidence="4">Bzip transcription factor</fullName>
    </recommendedName>
</protein>
<dbReference type="CDD" id="cd14686">
    <property type="entry name" value="bZIP"/>
    <property type="match status" value="1"/>
</dbReference>
<gene>
    <name evidence="2" type="ORF">PHMEG_0005860</name>
</gene>